<organism evidence="1">
    <name type="scientific">Anguilla anguilla</name>
    <name type="common">European freshwater eel</name>
    <name type="synonym">Muraena anguilla</name>
    <dbReference type="NCBI Taxonomy" id="7936"/>
    <lineage>
        <taxon>Eukaryota</taxon>
        <taxon>Metazoa</taxon>
        <taxon>Chordata</taxon>
        <taxon>Craniata</taxon>
        <taxon>Vertebrata</taxon>
        <taxon>Euteleostomi</taxon>
        <taxon>Actinopterygii</taxon>
        <taxon>Neopterygii</taxon>
        <taxon>Teleostei</taxon>
        <taxon>Anguilliformes</taxon>
        <taxon>Anguillidae</taxon>
        <taxon>Anguilla</taxon>
    </lineage>
</organism>
<evidence type="ECO:0000313" key="1">
    <source>
        <dbReference type="EMBL" id="JAI01866.1"/>
    </source>
</evidence>
<accession>A0A0E9XJ64</accession>
<sequence length="58" mass="6724">MHNVAKQAKRQVFCKFMWVELAKIKCPSVNSEYNCCAQWSVSHSMFHLGSNSCQKFQP</sequence>
<dbReference type="EMBL" id="GBXM01006712">
    <property type="protein sequence ID" value="JAI01866.1"/>
    <property type="molecule type" value="Transcribed_RNA"/>
</dbReference>
<reference evidence="1" key="1">
    <citation type="submission" date="2014-11" db="EMBL/GenBank/DDBJ databases">
        <authorList>
            <person name="Amaro Gonzalez C."/>
        </authorList>
    </citation>
    <scope>NUCLEOTIDE SEQUENCE</scope>
</reference>
<name>A0A0E9XJ64_ANGAN</name>
<proteinExistence type="predicted"/>
<protein>
    <submittedName>
        <fullName evidence="1">Uncharacterized protein</fullName>
    </submittedName>
</protein>
<dbReference type="AlphaFoldDB" id="A0A0E9XJ64"/>
<reference evidence="1" key="2">
    <citation type="journal article" date="2015" name="Fish Shellfish Immunol.">
        <title>Early steps in the European eel (Anguilla anguilla)-Vibrio vulnificus interaction in the gills: Role of the RtxA13 toxin.</title>
        <authorList>
            <person name="Callol A."/>
            <person name="Pajuelo D."/>
            <person name="Ebbesson L."/>
            <person name="Teles M."/>
            <person name="MacKenzie S."/>
            <person name="Amaro C."/>
        </authorList>
    </citation>
    <scope>NUCLEOTIDE SEQUENCE</scope>
</reference>